<protein>
    <submittedName>
        <fullName evidence="2">Uncharacterized protein</fullName>
    </submittedName>
</protein>
<dbReference type="EMBL" id="JADFTS010000004">
    <property type="protein sequence ID" value="KAF9608475.1"/>
    <property type="molecule type" value="Genomic_DNA"/>
</dbReference>
<comment type="caution">
    <text evidence="2">The sequence shown here is derived from an EMBL/GenBank/DDBJ whole genome shotgun (WGS) entry which is preliminary data.</text>
</comment>
<feature type="compositionally biased region" description="Low complexity" evidence="1">
    <location>
        <begin position="206"/>
        <end position="219"/>
    </location>
</feature>
<feature type="compositionally biased region" description="Polar residues" evidence="1">
    <location>
        <begin position="41"/>
        <end position="61"/>
    </location>
</feature>
<dbReference type="PANTHER" id="PTHR34112">
    <property type="entry name" value="C-JUN-AMINO-TERMINAL KINASE-INTERACTING PROTEIN"/>
    <property type="match status" value="1"/>
</dbReference>
<dbReference type="Proteomes" id="UP000631114">
    <property type="component" value="Unassembled WGS sequence"/>
</dbReference>
<accession>A0A835HYH9</accession>
<feature type="region of interest" description="Disordered" evidence="1">
    <location>
        <begin position="456"/>
        <end position="478"/>
    </location>
</feature>
<gene>
    <name evidence="2" type="ORF">IFM89_009841</name>
</gene>
<reference evidence="2 3" key="1">
    <citation type="submission" date="2020-10" db="EMBL/GenBank/DDBJ databases">
        <title>The Coptis chinensis genome and diversification of protoberbering-type alkaloids.</title>
        <authorList>
            <person name="Wang B."/>
            <person name="Shu S."/>
            <person name="Song C."/>
            <person name="Liu Y."/>
        </authorList>
    </citation>
    <scope>NUCLEOTIDE SEQUENCE [LARGE SCALE GENOMIC DNA]</scope>
    <source>
        <strain evidence="2">HL-2020</strain>
        <tissue evidence="2">Leaf</tissue>
    </source>
</reference>
<evidence type="ECO:0000256" key="1">
    <source>
        <dbReference type="SAM" id="MobiDB-lite"/>
    </source>
</evidence>
<dbReference type="OrthoDB" id="1917528at2759"/>
<organism evidence="2 3">
    <name type="scientific">Coptis chinensis</name>
    <dbReference type="NCBI Taxonomy" id="261450"/>
    <lineage>
        <taxon>Eukaryota</taxon>
        <taxon>Viridiplantae</taxon>
        <taxon>Streptophyta</taxon>
        <taxon>Embryophyta</taxon>
        <taxon>Tracheophyta</taxon>
        <taxon>Spermatophyta</taxon>
        <taxon>Magnoliopsida</taxon>
        <taxon>Ranunculales</taxon>
        <taxon>Ranunculaceae</taxon>
        <taxon>Coptidoideae</taxon>
        <taxon>Coptis</taxon>
    </lineage>
</organism>
<evidence type="ECO:0000313" key="3">
    <source>
        <dbReference type="Proteomes" id="UP000631114"/>
    </source>
</evidence>
<feature type="compositionally biased region" description="Polar residues" evidence="1">
    <location>
        <begin position="245"/>
        <end position="262"/>
    </location>
</feature>
<feature type="region of interest" description="Disordered" evidence="1">
    <location>
        <begin position="21"/>
        <end position="84"/>
    </location>
</feature>
<evidence type="ECO:0000313" key="2">
    <source>
        <dbReference type="EMBL" id="KAF9608475.1"/>
    </source>
</evidence>
<keyword evidence="3" id="KW-1185">Reference proteome</keyword>
<proteinExistence type="predicted"/>
<dbReference type="PANTHER" id="PTHR34112:SF13">
    <property type="entry name" value="OS04G0448200 PROTEIN"/>
    <property type="match status" value="1"/>
</dbReference>
<feature type="region of interest" description="Disordered" evidence="1">
    <location>
        <begin position="196"/>
        <end position="219"/>
    </location>
</feature>
<name>A0A835HYH9_9MAGN</name>
<feature type="region of interest" description="Disordered" evidence="1">
    <location>
        <begin position="245"/>
        <end position="264"/>
    </location>
</feature>
<sequence length="562" mass="60688">MVMERIEPAFSPEWLRINGSVGSSNGAKQQSNRHSLRSENHSSTLPRRNNSSLKNGDSGSPSPRYAYAPPCSNRKPVTTNGSMMHEKNGYSGAYNSFGRNHHYRDCGAYHNGERSVQGGYRDPYPTAFEVSNYFTGRNDAYKRSQSMVVSGKNGEFCSQRKATDSRKEYNSNNAGAAVTGSIQKAVFGRRFPSIEAEERQVSPDISRVSSPRLSSPNSASSMIGLDGLASSMAEVRALTGSNSTVHSSVQQNTPAKLSTVPPSSIGGLSMAETLAQAPLRTRSAAPQISMETKRLEELAIKKSRQLIPVTPLMPKSSNVGKLHVLKPAQERNGISSLDKERSTNIGRVANNQCVDAPMPTVPVVTPNKPKRATIGTYGSLMEKRLTASQAKSRSDFFNLVRKNSSMNLSSSPTNLSHALSTISDSSSKSIIEGSTVVTAVANDLSCPDSLIGNGANKATNGDSCEESQTYSNNTETCTSPDEEERAFLCSLGWDESSQEEGLTQDEIDAFYKEYMPLPVTPSLKSSSGAWKLKLRVPLPSYLDSFNSSAELSSSYSDSDSDA</sequence>
<dbReference type="AlphaFoldDB" id="A0A835HYH9"/>
<feature type="compositionally biased region" description="Polar residues" evidence="1">
    <location>
        <begin position="21"/>
        <end position="33"/>
    </location>
</feature>